<name>A0ABU9AV17_9BACT</name>
<sequence>MTFRESTPADLSACSRFFAEVFNAAPWDENWSLESSLQRLSDCAATPNFLGMVAEDDTGIAALAFGYWQRYQEEQHYYLLEFCVANDRQGEGIGARLMEALHARLQNDNVNRIYTLTARETPAQDFYEKAGFYVSPKMILMARRY</sequence>
<keyword evidence="1" id="KW-0808">Transferase</keyword>
<proteinExistence type="predicted"/>
<dbReference type="InterPro" id="IPR050832">
    <property type="entry name" value="Bact_Acetyltransf"/>
</dbReference>
<comment type="caution">
    <text evidence="4">The sequence shown here is derived from an EMBL/GenBank/DDBJ whole genome shotgun (WGS) entry which is preliminary data.</text>
</comment>
<keyword evidence="5" id="KW-1185">Reference proteome</keyword>
<dbReference type="Proteomes" id="UP001371305">
    <property type="component" value="Unassembled WGS sequence"/>
</dbReference>
<dbReference type="SUPFAM" id="SSF55729">
    <property type="entry name" value="Acyl-CoA N-acyltransferases (Nat)"/>
    <property type="match status" value="1"/>
</dbReference>
<protein>
    <submittedName>
        <fullName evidence="4">GNAT family N-acetyltransferase</fullName>
    </submittedName>
</protein>
<accession>A0ABU9AV17</accession>
<dbReference type="PROSITE" id="PS51186">
    <property type="entry name" value="GNAT"/>
    <property type="match status" value="1"/>
</dbReference>
<feature type="domain" description="N-acetyltransferase" evidence="3">
    <location>
        <begin position="1"/>
        <end position="145"/>
    </location>
</feature>
<gene>
    <name evidence="4" type="ORF">WKV53_12005</name>
</gene>
<dbReference type="CDD" id="cd04301">
    <property type="entry name" value="NAT_SF"/>
    <property type="match status" value="1"/>
</dbReference>
<dbReference type="InterPro" id="IPR016181">
    <property type="entry name" value="Acyl_CoA_acyltransferase"/>
</dbReference>
<keyword evidence="2" id="KW-0012">Acyltransferase</keyword>
<evidence type="ECO:0000313" key="5">
    <source>
        <dbReference type="Proteomes" id="UP001371305"/>
    </source>
</evidence>
<evidence type="ECO:0000256" key="2">
    <source>
        <dbReference type="ARBA" id="ARBA00023315"/>
    </source>
</evidence>
<dbReference type="PANTHER" id="PTHR43877">
    <property type="entry name" value="AMINOALKYLPHOSPHONATE N-ACETYLTRANSFERASE-RELATED-RELATED"/>
    <property type="match status" value="1"/>
</dbReference>
<evidence type="ECO:0000259" key="3">
    <source>
        <dbReference type="PROSITE" id="PS51186"/>
    </source>
</evidence>
<dbReference type="Gene3D" id="3.40.630.30">
    <property type="match status" value="1"/>
</dbReference>
<dbReference type="Pfam" id="PF13508">
    <property type="entry name" value="Acetyltransf_7"/>
    <property type="match status" value="1"/>
</dbReference>
<dbReference type="InterPro" id="IPR000182">
    <property type="entry name" value="GNAT_dom"/>
</dbReference>
<dbReference type="EMBL" id="JBBUKT010000004">
    <property type="protein sequence ID" value="MEK7951230.1"/>
    <property type="molecule type" value="Genomic_DNA"/>
</dbReference>
<dbReference type="RefSeq" id="WP_341404832.1">
    <property type="nucleotide sequence ID" value="NZ_JBBUKT010000004.1"/>
</dbReference>
<evidence type="ECO:0000313" key="4">
    <source>
        <dbReference type="EMBL" id="MEK7951230.1"/>
    </source>
</evidence>
<reference evidence="4 5" key="1">
    <citation type="submission" date="2024-04" db="EMBL/GenBank/DDBJ databases">
        <title>Luteolibacter sp. isolated from soil.</title>
        <authorList>
            <person name="An J."/>
        </authorList>
    </citation>
    <scope>NUCLEOTIDE SEQUENCE [LARGE SCALE GENOMIC DNA]</scope>
    <source>
        <strain evidence="4 5">Y139</strain>
    </source>
</reference>
<evidence type="ECO:0000256" key="1">
    <source>
        <dbReference type="ARBA" id="ARBA00022679"/>
    </source>
</evidence>
<organism evidence="4 5">
    <name type="scientific">Luteolibacter soli</name>
    <dbReference type="NCBI Taxonomy" id="3135280"/>
    <lineage>
        <taxon>Bacteria</taxon>
        <taxon>Pseudomonadati</taxon>
        <taxon>Verrucomicrobiota</taxon>
        <taxon>Verrucomicrobiia</taxon>
        <taxon>Verrucomicrobiales</taxon>
        <taxon>Verrucomicrobiaceae</taxon>
        <taxon>Luteolibacter</taxon>
    </lineage>
</organism>